<protein>
    <submittedName>
        <fullName evidence="2">Uncharacterized protein</fullName>
    </submittedName>
</protein>
<keyword evidence="1" id="KW-0472">Membrane</keyword>
<proteinExistence type="predicted"/>
<evidence type="ECO:0000256" key="1">
    <source>
        <dbReference type="SAM" id="Phobius"/>
    </source>
</evidence>
<name>X0ZDH6_9ZZZZ</name>
<feature type="transmembrane region" description="Helical" evidence="1">
    <location>
        <begin position="27"/>
        <end position="48"/>
    </location>
</feature>
<comment type="caution">
    <text evidence="2">The sequence shown here is derived from an EMBL/GenBank/DDBJ whole genome shotgun (WGS) entry which is preliminary data.</text>
</comment>
<keyword evidence="1" id="KW-1133">Transmembrane helix</keyword>
<evidence type="ECO:0000313" key="2">
    <source>
        <dbReference type="EMBL" id="GAG46411.1"/>
    </source>
</evidence>
<accession>X0ZDH6</accession>
<gene>
    <name evidence="2" type="ORF">S01H1_75019</name>
</gene>
<feature type="non-terminal residue" evidence="2">
    <location>
        <position position="1"/>
    </location>
</feature>
<sequence length="102" mass="11161">LVAFGVTVIFTRLFLQLVGFPQIGNSVLHIAHALWGGLLLFIAVLIPIALANRWAIQVSALMGGIGIGFFIDEVGKFITQTNDYYPLLMFISLCQISHKSSL</sequence>
<dbReference type="AlphaFoldDB" id="X0ZDH6"/>
<reference evidence="2" key="1">
    <citation type="journal article" date="2014" name="Front. Microbiol.">
        <title>High frequency of phylogenetically diverse reductive dehalogenase-homologous genes in deep subseafloor sedimentary metagenomes.</title>
        <authorList>
            <person name="Kawai M."/>
            <person name="Futagami T."/>
            <person name="Toyoda A."/>
            <person name="Takaki Y."/>
            <person name="Nishi S."/>
            <person name="Hori S."/>
            <person name="Arai W."/>
            <person name="Tsubouchi T."/>
            <person name="Morono Y."/>
            <person name="Uchiyama I."/>
            <person name="Ito T."/>
            <person name="Fujiyama A."/>
            <person name="Inagaki F."/>
            <person name="Takami H."/>
        </authorList>
    </citation>
    <scope>NUCLEOTIDE SEQUENCE</scope>
    <source>
        <strain evidence="2">Expedition CK06-06</strain>
    </source>
</reference>
<keyword evidence="1" id="KW-0812">Transmembrane</keyword>
<dbReference type="EMBL" id="BARS01050221">
    <property type="protein sequence ID" value="GAG46411.1"/>
    <property type="molecule type" value="Genomic_DNA"/>
</dbReference>
<organism evidence="2">
    <name type="scientific">marine sediment metagenome</name>
    <dbReference type="NCBI Taxonomy" id="412755"/>
    <lineage>
        <taxon>unclassified sequences</taxon>
        <taxon>metagenomes</taxon>
        <taxon>ecological metagenomes</taxon>
    </lineage>
</organism>